<keyword evidence="3" id="KW-1185">Reference proteome</keyword>
<dbReference type="EMBL" id="BMAT01010771">
    <property type="protein sequence ID" value="GFR60456.1"/>
    <property type="molecule type" value="Genomic_DNA"/>
</dbReference>
<name>A0AAV4EJM3_9GAST</name>
<reference evidence="2 3" key="1">
    <citation type="journal article" date="2021" name="Elife">
        <title>Chloroplast acquisition without the gene transfer in kleptoplastic sea slugs, Plakobranchus ocellatus.</title>
        <authorList>
            <person name="Maeda T."/>
            <person name="Takahashi S."/>
            <person name="Yoshida T."/>
            <person name="Shimamura S."/>
            <person name="Takaki Y."/>
            <person name="Nagai Y."/>
            <person name="Toyoda A."/>
            <person name="Suzuki Y."/>
            <person name="Arimoto A."/>
            <person name="Ishii H."/>
            <person name="Satoh N."/>
            <person name="Nishiyama T."/>
            <person name="Hasebe M."/>
            <person name="Maruyama T."/>
            <person name="Minagawa J."/>
            <person name="Obokata J."/>
            <person name="Shigenobu S."/>
        </authorList>
    </citation>
    <scope>NUCLEOTIDE SEQUENCE [LARGE SCALE GENOMIC DNA]</scope>
</reference>
<gene>
    <name evidence="2" type="ORF">ElyMa_005408300</name>
</gene>
<comment type="caution">
    <text evidence="2">The sequence shown here is derived from an EMBL/GenBank/DDBJ whole genome shotgun (WGS) entry which is preliminary data.</text>
</comment>
<dbReference type="AlphaFoldDB" id="A0AAV4EJM3"/>
<accession>A0AAV4EJM3</accession>
<dbReference type="Proteomes" id="UP000762676">
    <property type="component" value="Unassembled WGS sequence"/>
</dbReference>
<feature type="region of interest" description="Disordered" evidence="1">
    <location>
        <begin position="1"/>
        <end position="22"/>
    </location>
</feature>
<organism evidence="2 3">
    <name type="scientific">Elysia marginata</name>
    <dbReference type="NCBI Taxonomy" id="1093978"/>
    <lineage>
        <taxon>Eukaryota</taxon>
        <taxon>Metazoa</taxon>
        <taxon>Spiralia</taxon>
        <taxon>Lophotrochozoa</taxon>
        <taxon>Mollusca</taxon>
        <taxon>Gastropoda</taxon>
        <taxon>Heterobranchia</taxon>
        <taxon>Euthyneura</taxon>
        <taxon>Panpulmonata</taxon>
        <taxon>Sacoglossa</taxon>
        <taxon>Placobranchoidea</taxon>
        <taxon>Plakobranchidae</taxon>
        <taxon>Elysia</taxon>
    </lineage>
</organism>
<evidence type="ECO:0000313" key="2">
    <source>
        <dbReference type="EMBL" id="GFR60456.1"/>
    </source>
</evidence>
<evidence type="ECO:0000256" key="1">
    <source>
        <dbReference type="SAM" id="MobiDB-lite"/>
    </source>
</evidence>
<sequence>MGFNAAERLPPEANRDREVRGSIPDRVKPRTLKLVLLAADPPSVWHNRFSVSLVGLQALLTSQCASKLSIVHSVVSNTTSKLTETLKFKTIRDGAWDN</sequence>
<protein>
    <submittedName>
        <fullName evidence="2">Uncharacterized protein</fullName>
    </submittedName>
</protein>
<feature type="compositionally biased region" description="Basic and acidic residues" evidence="1">
    <location>
        <begin position="9"/>
        <end position="22"/>
    </location>
</feature>
<proteinExistence type="predicted"/>
<evidence type="ECO:0000313" key="3">
    <source>
        <dbReference type="Proteomes" id="UP000762676"/>
    </source>
</evidence>